<organism evidence="1 2">
    <name type="scientific">Micromonospora olivasterospora</name>
    <dbReference type="NCBI Taxonomy" id="1880"/>
    <lineage>
        <taxon>Bacteria</taxon>
        <taxon>Bacillati</taxon>
        <taxon>Actinomycetota</taxon>
        <taxon>Actinomycetes</taxon>
        <taxon>Micromonosporales</taxon>
        <taxon>Micromonosporaceae</taxon>
        <taxon>Micromonospora</taxon>
    </lineage>
</organism>
<reference evidence="1 2" key="1">
    <citation type="submission" date="2019-07" db="EMBL/GenBank/DDBJ databases">
        <title>R&amp;d 2014.</title>
        <authorList>
            <person name="Klenk H.-P."/>
        </authorList>
    </citation>
    <scope>NUCLEOTIDE SEQUENCE [LARGE SCALE GENOMIC DNA]</scope>
    <source>
        <strain evidence="1 2">DSM 43868</strain>
    </source>
</reference>
<name>A0A562IBT1_MICOL</name>
<dbReference type="AlphaFoldDB" id="A0A562IBT1"/>
<proteinExistence type="predicted"/>
<evidence type="ECO:0000313" key="1">
    <source>
        <dbReference type="EMBL" id="TWH68165.1"/>
    </source>
</evidence>
<accession>A0A562IBT1</accession>
<dbReference type="Proteomes" id="UP000319825">
    <property type="component" value="Unassembled WGS sequence"/>
</dbReference>
<sequence>MARVYHQQMVERGAEHLKACCVVAARLAERLWVVMRRRMPYVICDVDGIPVSALAA</sequence>
<evidence type="ECO:0000313" key="2">
    <source>
        <dbReference type="Proteomes" id="UP000319825"/>
    </source>
</evidence>
<dbReference type="EMBL" id="VLKE01000001">
    <property type="protein sequence ID" value="TWH68165.1"/>
    <property type="molecule type" value="Genomic_DNA"/>
</dbReference>
<gene>
    <name evidence="1" type="ORF">JD77_03154</name>
</gene>
<comment type="caution">
    <text evidence="1">The sequence shown here is derived from an EMBL/GenBank/DDBJ whole genome shotgun (WGS) entry which is preliminary data.</text>
</comment>
<protein>
    <submittedName>
        <fullName evidence="1">Uncharacterized protein</fullName>
    </submittedName>
</protein>
<keyword evidence="2" id="KW-1185">Reference proteome</keyword>